<dbReference type="GO" id="GO:0000150">
    <property type="term" value="F:DNA strand exchange activity"/>
    <property type="evidence" value="ECO:0007669"/>
    <property type="project" value="InterPro"/>
</dbReference>
<protein>
    <submittedName>
        <fullName evidence="2">Recombinase</fullName>
    </submittedName>
</protein>
<accession>A0A3E3E5T4</accession>
<feature type="domain" description="Resolvase/invertase-type recombinase catalytic" evidence="1">
    <location>
        <begin position="12"/>
        <end position="61"/>
    </location>
</feature>
<dbReference type="EMBL" id="QUSK01000007">
    <property type="protein sequence ID" value="RGD77141.1"/>
    <property type="molecule type" value="Genomic_DNA"/>
</dbReference>
<sequence>MLRQATQNLITALYPRLSHEDELQGESNSISNQKRILEAYAKQNGFTNLRWYTDDGYSGANFAGVR</sequence>
<dbReference type="Pfam" id="PF00239">
    <property type="entry name" value="Resolvase"/>
    <property type="match status" value="1"/>
</dbReference>
<dbReference type="AlphaFoldDB" id="A0A3E3E5T4"/>
<reference evidence="2 3" key="1">
    <citation type="submission" date="2018-08" db="EMBL/GenBank/DDBJ databases">
        <title>A genome reference for cultivated species of the human gut microbiota.</title>
        <authorList>
            <person name="Zou Y."/>
            <person name="Xue W."/>
            <person name="Luo G."/>
        </authorList>
    </citation>
    <scope>NUCLEOTIDE SEQUENCE [LARGE SCALE GENOMIC DNA]</scope>
    <source>
        <strain evidence="2 3">TF08-11</strain>
    </source>
</reference>
<proteinExistence type="predicted"/>
<organism evidence="2 3">
    <name type="scientific">Faecalicoccus pleomorphus</name>
    <dbReference type="NCBI Taxonomy" id="1323"/>
    <lineage>
        <taxon>Bacteria</taxon>
        <taxon>Bacillati</taxon>
        <taxon>Bacillota</taxon>
        <taxon>Erysipelotrichia</taxon>
        <taxon>Erysipelotrichales</taxon>
        <taxon>Erysipelotrichaceae</taxon>
        <taxon>Faecalicoccus</taxon>
    </lineage>
</organism>
<evidence type="ECO:0000259" key="1">
    <source>
        <dbReference type="Pfam" id="PF00239"/>
    </source>
</evidence>
<evidence type="ECO:0000313" key="2">
    <source>
        <dbReference type="EMBL" id="RGD77141.1"/>
    </source>
</evidence>
<name>A0A3E3E5T4_9FIRM</name>
<dbReference type="InterPro" id="IPR006119">
    <property type="entry name" value="Resolv_N"/>
</dbReference>
<comment type="caution">
    <text evidence="2">The sequence shown here is derived from an EMBL/GenBank/DDBJ whole genome shotgun (WGS) entry which is preliminary data.</text>
</comment>
<evidence type="ECO:0000313" key="3">
    <source>
        <dbReference type="Proteomes" id="UP000260721"/>
    </source>
</evidence>
<dbReference type="GO" id="GO:0003677">
    <property type="term" value="F:DNA binding"/>
    <property type="evidence" value="ECO:0007669"/>
    <property type="project" value="InterPro"/>
</dbReference>
<dbReference type="STRING" id="1123313.GCA_000420345_00550"/>
<dbReference type="Proteomes" id="UP000260721">
    <property type="component" value="Unassembled WGS sequence"/>
</dbReference>
<gene>
    <name evidence="2" type="ORF">DXC78_04235</name>
</gene>
<dbReference type="Gene3D" id="3.40.50.1390">
    <property type="entry name" value="Resolvase, N-terminal catalytic domain"/>
    <property type="match status" value="1"/>
</dbReference>
<dbReference type="InterPro" id="IPR036162">
    <property type="entry name" value="Resolvase-like_N_sf"/>
</dbReference>
<dbReference type="SUPFAM" id="SSF53041">
    <property type="entry name" value="Resolvase-like"/>
    <property type="match status" value="1"/>
</dbReference>